<feature type="domain" description="Maltose/galactoside acetyltransferase" evidence="4">
    <location>
        <begin position="16"/>
        <end position="70"/>
    </location>
</feature>
<evidence type="ECO:0000313" key="5">
    <source>
        <dbReference type="EMBL" id="CAH0055930.1"/>
    </source>
</evidence>
<dbReference type="PANTHER" id="PTHR23416:SF54">
    <property type="entry name" value="ACETYLTRANSFERASE, CYSE_LACA_LPXA_NODL FAMILY (AFU_ORTHOLOGUE AFUA_2G08430)-RELATED"/>
    <property type="match status" value="1"/>
</dbReference>
<proteinExistence type="inferred from homology"/>
<dbReference type="GO" id="GO:0016407">
    <property type="term" value="F:acetyltransferase activity"/>
    <property type="evidence" value="ECO:0007669"/>
    <property type="project" value="InterPro"/>
</dbReference>
<organism evidence="5 6">
    <name type="scientific">Clonostachys solani</name>
    <dbReference type="NCBI Taxonomy" id="160281"/>
    <lineage>
        <taxon>Eukaryota</taxon>
        <taxon>Fungi</taxon>
        <taxon>Dikarya</taxon>
        <taxon>Ascomycota</taxon>
        <taxon>Pezizomycotina</taxon>
        <taxon>Sordariomycetes</taxon>
        <taxon>Hypocreomycetidae</taxon>
        <taxon>Hypocreales</taxon>
        <taxon>Bionectriaceae</taxon>
        <taxon>Clonostachys</taxon>
    </lineage>
</organism>
<sequence>MKNPNRIPNFQDKENFARMQDGDLFTSFSAELVAARRRCGNACRQFNKVDEMTRRERAQFWNNIVDSTEPLPPPAATEEEDESLLEEFAWVEPPIHVDYGFNIVAGKNIFINFNCTILDTCTVTIGSRSMIGPNVSLFASTHPIDPDLRNGTKGPESGGKITIGEDCWIGGNVTILPGVTIGDGCTVGANSLVTKDIPAYHVAVGSPARPVRKLERKYKAEQEAMRADPTVTATNNSN</sequence>
<comment type="caution">
    <text evidence="5">The sequence shown here is derived from an EMBL/GenBank/DDBJ whole genome shotgun (WGS) entry which is preliminary data.</text>
</comment>
<dbReference type="AlphaFoldDB" id="A0A9P0EQD5"/>
<keyword evidence="2" id="KW-0808">Transferase</keyword>
<evidence type="ECO:0000259" key="4">
    <source>
        <dbReference type="SMART" id="SM01266"/>
    </source>
</evidence>
<dbReference type="InterPro" id="IPR051159">
    <property type="entry name" value="Hexapeptide_acetyltransf"/>
</dbReference>
<keyword evidence="6" id="KW-1185">Reference proteome</keyword>
<dbReference type="GO" id="GO:0008374">
    <property type="term" value="F:O-acyltransferase activity"/>
    <property type="evidence" value="ECO:0007669"/>
    <property type="project" value="TreeGrafter"/>
</dbReference>
<reference evidence="5 6" key="2">
    <citation type="submission" date="2021-10" db="EMBL/GenBank/DDBJ databases">
        <authorList>
            <person name="Piombo E."/>
        </authorList>
    </citation>
    <scope>NUCLEOTIDE SEQUENCE [LARGE SCALE GENOMIC DNA]</scope>
</reference>
<gene>
    <name evidence="5" type="ORF">CSOL1703_00005864</name>
</gene>
<accession>A0A9P0EQD5</accession>
<name>A0A9P0EQD5_9HYPO</name>
<dbReference type="CDD" id="cd03357">
    <property type="entry name" value="LbH_MAT_GAT"/>
    <property type="match status" value="1"/>
</dbReference>
<evidence type="ECO:0000256" key="3">
    <source>
        <dbReference type="SAM" id="MobiDB-lite"/>
    </source>
</evidence>
<dbReference type="SMART" id="SM01266">
    <property type="entry name" value="Mac"/>
    <property type="match status" value="1"/>
</dbReference>
<dbReference type="EMBL" id="CABFOC020000063">
    <property type="protein sequence ID" value="CAH0055930.1"/>
    <property type="molecule type" value="Genomic_DNA"/>
</dbReference>
<dbReference type="OrthoDB" id="25818at2759"/>
<dbReference type="PANTHER" id="PTHR23416">
    <property type="entry name" value="SIALIC ACID SYNTHASE-RELATED"/>
    <property type="match status" value="1"/>
</dbReference>
<comment type="similarity">
    <text evidence="1">Belongs to the transferase hexapeptide repeat family.</text>
</comment>
<dbReference type="Pfam" id="PF12464">
    <property type="entry name" value="Mac"/>
    <property type="match status" value="1"/>
</dbReference>
<dbReference type="SUPFAM" id="SSF51161">
    <property type="entry name" value="Trimeric LpxA-like enzymes"/>
    <property type="match status" value="1"/>
</dbReference>
<dbReference type="Pfam" id="PF00132">
    <property type="entry name" value="Hexapep"/>
    <property type="match status" value="1"/>
</dbReference>
<evidence type="ECO:0000256" key="1">
    <source>
        <dbReference type="ARBA" id="ARBA00007274"/>
    </source>
</evidence>
<dbReference type="Proteomes" id="UP000775872">
    <property type="component" value="Unassembled WGS sequence"/>
</dbReference>
<dbReference type="Gene3D" id="2.160.10.10">
    <property type="entry name" value="Hexapeptide repeat proteins"/>
    <property type="match status" value="1"/>
</dbReference>
<reference evidence="6" key="1">
    <citation type="submission" date="2019-06" db="EMBL/GenBank/DDBJ databases">
        <authorList>
            <person name="Broberg M."/>
        </authorList>
    </citation>
    <scope>NUCLEOTIDE SEQUENCE [LARGE SCALE GENOMIC DNA]</scope>
</reference>
<evidence type="ECO:0000256" key="2">
    <source>
        <dbReference type="ARBA" id="ARBA00022679"/>
    </source>
</evidence>
<feature type="region of interest" description="Disordered" evidence="3">
    <location>
        <begin position="218"/>
        <end position="238"/>
    </location>
</feature>
<evidence type="ECO:0000313" key="6">
    <source>
        <dbReference type="Proteomes" id="UP000775872"/>
    </source>
</evidence>
<protein>
    <recommendedName>
        <fullName evidence="4">Maltose/galactoside acetyltransferase domain-containing protein</fullName>
    </recommendedName>
</protein>
<dbReference type="InterPro" id="IPR024688">
    <property type="entry name" value="Mac_dom"/>
</dbReference>
<dbReference type="InterPro" id="IPR011004">
    <property type="entry name" value="Trimer_LpxA-like_sf"/>
</dbReference>
<dbReference type="InterPro" id="IPR001451">
    <property type="entry name" value="Hexapep"/>
</dbReference>